<organism evidence="2 3">
    <name type="scientific">Bugula neritina</name>
    <name type="common">Brown bryozoan</name>
    <name type="synonym">Sertularia neritina</name>
    <dbReference type="NCBI Taxonomy" id="10212"/>
    <lineage>
        <taxon>Eukaryota</taxon>
        <taxon>Metazoa</taxon>
        <taxon>Spiralia</taxon>
        <taxon>Lophotrochozoa</taxon>
        <taxon>Bryozoa</taxon>
        <taxon>Gymnolaemata</taxon>
        <taxon>Cheilostomatida</taxon>
        <taxon>Flustrina</taxon>
        <taxon>Buguloidea</taxon>
        <taxon>Bugulidae</taxon>
        <taxon>Bugula</taxon>
    </lineage>
</organism>
<dbReference type="Proteomes" id="UP000593567">
    <property type="component" value="Unassembled WGS sequence"/>
</dbReference>
<reference evidence="2" key="1">
    <citation type="submission" date="2020-06" db="EMBL/GenBank/DDBJ databases">
        <title>Draft genome of Bugula neritina, a colonial animal packing powerful symbionts and potential medicines.</title>
        <authorList>
            <person name="Rayko M."/>
        </authorList>
    </citation>
    <scope>NUCLEOTIDE SEQUENCE [LARGE SCALE GENOMIC DNA]</scope>
    <source>
        <strain evidence="2">Kwan_BN1</strain>
    </source>
</reference>
<feature type="compositionally biased region" description="Basic and acidic residues" evidence="1">
    <location>
        <begin position="145"/>
        <end position="155"/>
    </location>
</feature>
<keyword evidence="3" id="KW-1185">Reference proteome</keyword>
<feature type="compositionally biased region" description="Polar residues" evidence="1">
    <location>
        <begin position="33"/>
        <end position="60"/>
    </location>
</feature>
<name>A0A7J7KI37_BUGNE</name>
<sequence>MPPAMHSFQKSTMISSKPPADWGSDEYEDPENTQKIGQIPRSASLTQSSNNTYAMYQDPSLNARNTLATSRVNNGIYSDTYQDPALQGRTTAPMTTFAAGNDIYGGTYQDPEQTLTSVHPGEPQQTYEVPGDSEISNPTRQYSALHHDENGFSLH</sequence>
<accession>A0A7J7KI37</accession>
<feature type="region of interest" description="Disordered" evidence="1">
    <location>
        <begin position="1"/>
        <end position="60"/>
    </location>
</feature>
<dbReference type="AlphaFoldDB" id="A0A7J7KI37"/>
<evidence type="ECO:0000256" key="1">
    <source>
        <dbReference type="SAM" id="MobiDB-lite"/>
    </source>
</evidence>
<protein>
    <submittedName>
        <fullName evidence="2">Uncharacterized protein</fullName>
    </submittedName>
</protein>
<dbReference type="EMBL" id="VXIV02000495">
    <property type="protein sequence ID" value="KAF6037925.1"/>
    <property type="molecule type" value="Genomic_DNA"/>
</dbReference>
<proteinExistence type="predicted"/>
<gene>
    <name evidence="2" type="ORF">EB796_003774</name>
</gene>
<feature type="compositionally biased region" description="Polar residues" evidence="1">
    <location>
        <begin position="110"/>
        <end position="127"/>
    </location>
</feature>
<comment type="caution">
    <text evidence="2">The sequence shown here is derived from an EMBL/GenBank/DDBJ whole genome shotgun (WGS) entry which is preliminary data.</text>
</comment>
<feature type="region of interest" description="Disordered" evidence="1">
    <location>
        <begin position="102"/>
        <end position="155"/>
    </location>
</feature>
<evidence type="ECO:0000313" key="2">
    <source>
        <dbReference type="EMBL" id="KAF6037925.1"/>
    </source>
</evidence>
<evidence type="ECO:0000313" key="3">
    <source>
        <dbReference type="Proteomes" id="UP000593567"/>
    </source>
</evidence>